<dbReference type="PANTHER" id="PTHR37938:SF1">
    <property type="entry name" value="BLL0215 PROTEIN"/>
    <property type="match status" value="1"/>
</dbReference>
<dbReference type="InterPro" id="IPR018649">
    <property type="entry name" value="SHOCT"/>
</dbReference>
<keyword evidence="1" id="KW-0472">Membrane</keyword>
<proteinExistence type="predicted"/>
<keyword evidence="1" id="KW-1133">Transmembrane helix</keyword>
<evidence type="ECO:0000256" key="1">
    <source>
        <dbReference type="SAM" id="Phobius"/>
    </source>
</evidence>
<evidence type="ECO:0000313" key="4">
    <source>
        <dbReference type="EMBL" id="CAB4608412.1"/>
    </source>
</evidence>
<gene>
    <name evidence="4" type="ORF">UFOPK1835_00919</name>
</gene>
<feature type="domain" description="SHOCT" evidence="3">
    <location>
        <begin position="186"/>
        <end position="213"/>
    </location>
</feature>
<dbReference type="EMBL" id="CAEZUP010000032">
    <property type="protein sequence ID" value="CAB4608412.1"/>
    <property type="molecule type" value="Genomic_DNA"/>
</dbReference>
<feature type="transmembrane region" description="Helical" evidence="1">
    <location>
        <begin position="49"/>
        <end position="66"/>
    </location>
</feature>
<evidence type="ECO:0000259" key="3">
    <source>
        <dbReference type="Pfam" id="PF09851"/>
    </source>
</evidence>
<protein>
    <submittedName>
        <fullName evidence="4">Unannotated protein</fullName>
    </submittedName>
</protein>
<keyword evidence="1" id="KW-0812">Transmembrane</keyword>
<dbReference type="Pfam" id="PF03703">
    <property type="entry name" value="bPH_2"/>
    <property type="match status" value="1"/>
</dbReference>
<feature type="transmembrane region" description="Helical" evidence="1">
    <location>
        <begin position="20"/>
        <end position="42"/>
    </location>
</feature>
<feature type="domain" description="YdbS-like PH" evidence="2">
    <location>
        <begin position="72"/>
        <end position="148"/>
    </location>
</feature>
<dbReference type="AlphaFoldDB" id="A0A6J6H402"/>
<name>A0A6J6H402_9ZZZZ</name>
<organism evidence="4">
    <name type="scientific">freshwater metagenome</name>
    <dbReference type="NCBI Taxonomy" id="449393"/>
    <lineage>
        <taxon>unclassified sequences</taxon>
        <taxon>metagenomes</taxon>
        <taxon>ecological metagenomes</taxon>
    </lineage>
</organism>
<dbReference type="PANTHER" id="PTHR37938">
    <property type="entry name" value="BLL0215 PROTEIN"/>
    <property type="match status" value="1"/>
</dbReference>
<evidence type="ECO:0000259" key="2">
    <source>
        <dbReference type="Pfam" id="PF03703"/>
    </source>
</evidence>
<reference evidence="4" key="1">
    <citation type="submission" date="2020-05" db="EMBL/GenBank/DDBJ databases">
        <authorList>
            <person name="Chiriac C."/>
            <person name="Salcher M."/>
            <person name="Ghai R."/>
            <person name="Kavagutti S V."/>
        </authorList>
    </citation>
    <scope>NUCLEOTIDE SEQUENCE</scope>
</reference>
<dbReference type="InterPro" id="IPR005182">
    <property type="entry name" value="YdbS-like_PH"/>
</dbReference>
<dbReference type="Pfam" id="PF09851">
    <property type="entry name" value="SHOCT"/>
    <property type="match status" value="1"/>
</dbReference>
<sequence length="216" mass="24283">MAYPQDELHPNEELVLDLHPHWWFFAKSAAVLALAVIVALFVLAQNWSWAKYPVAAFLFVTLIWFAERYVRWISTHFVLTSDRVIFRTGIVAKNGIEIPLERINTIFFHQRIFERMLGLGDLEIESASKDGAQKFDDIKNPSSVQNEIYQQMEANEIKAANRISGGINAAHAAQATSAGASASIPDQIAQLGVLRDQGVLTEAEFQAKKNELLDRM</sequence>
<accession>A0A6J6H402</accession>